<evidence type="ECO:0000313" key="2">
    <source>
        <dbReference type="Proteomes" id="UP000054858"/>
    </source>
</evidence>
<dbReference type="Proteomes" id="UP000054858">
    <property type="component" value="Unassembled WGS sequence"/>
</dbReference>
<proteinExistence type="predicted"/>
<comment type="caution">
    <text evidence="1">The sequence shown here is derived from an EMBL/GenBank/DDBJ whole genome shotgun (WGS) entry which is preliminary data.</text>
</comment>
<dbReference type="RefSeq" id="WP_025385062.1">
    <property type="nucleotide sequence ID" value="NZ_LCUA01000045.1"/>
</dbReference>
<protein>
    <submittedName>
        <fullName evidence="1">Uncharacterized protein</fullName>
    </submittedName>
</protein>
<name>A0A0W0X5E5_9GAMM</name>
<dbReference type="AlphaFoldDB" id="A0A0W0X5E5"/>
<evidence type="ECO:0000313" key="1">
    <source>
        <dbReference type="EMBL" id="KTD39734.1"/>
    </source>
</evidence>
<organism evidence="1 2">
    <name type="scientific">Legionella oakridgensis</name>
    <dbReference type="NCBI Taxonomy" id="29423"/>
    <lineage>
        <taxon>Bacteria</taxon>
        <taxon>Pseudomonadati</taxon>
        <taxon>Pseudomonadota</taxon>
        <taxon>Gammaproteobacteria</taxon>
        <taxon>Legionellales</taxon>
        <taxon>Legionellaceae</taxon>
        <taxon>Legionella</taxon>
    </lineage>
</organism>
<sequence length="177" mass="19786">MQNKFELYAHTLEEGTTVFHGTNYERLLTDAELMKNKTLSQGFVNAGGRGFYTSLKESDAVMWGSYKSSDCYIHSFTLTAAAKGLRENETGQFAGVSAADGYEFIYTKDNDIKWLISCEQLKSKSVCAVKFIQLQEDEEDAPEEKGNITQKFKGQYKADKAAVTGEEDLGEQDSNRP</sequence>
<accession>A0A0W0X5E5</accession>
<gene>
    <name evidence="1" type="ORF">Loak_0897</name>
</gene>
<dbReference type="EMBL" id="LNYP01000015">
    <property type="protein sequence ID" value="KTD39734.1"/>
    <property type="molecule type" value="Genomic_DNA"/>
</dbReference>
<dbReference type="PATRIC" id="fig|29423.5.peg.941"/>
<reference evidence="1 2" key="1">
    <citation type="submission" date="2015-11" db="EMBL/GenBank/DDBJ databases">
        <title>Genomic analysis of 38 Legionella species identifies large and diverse effector repertoires.</title>
        <authorList>
            <person name="Burstein D."/>
            <person name="Amaro F."/>
            <person name="Zusman T."/>
            <person name="Lifshitz Z."/>
            <person name="Cohen O."/>
            <person name="Gilbert J.A."/>
            <person name="Pupko T."/>
            <person name="Shuman H.A."/>
            <person name="Segal G."/>
        </authorList>
    </citation>
    <scope>NUCLEOTIDE SEQUENCE [LARGE SCALE GENOMIC DNA]</scope>
    <source>
        <strain evidence="1 2">Oak Ridge-10</strain>
    </source>
</reference>